<feature type="transmembrane region" description="Helical" evidence="1">
    <location>
        <begin position="37"/>
        <end position="59"/>
    </location>
</feature>
<organism evidence="2 3">
    <name type="scientific">Trapa natans</name>
    <name type="common">Water chestnut</name>
    <dbReference type="NCBI Taxonomy" id="22666"/>
    <lineage>
        <taxon>Eukaryota</taxon>
        <taxon>Viridiplantae</taxon>
        <taxon>Streptophyta</taxon>
        <taxon>Embryophyta</taxon>
        <taxon>Tracheophyta</taxon>
        <taxon>Spermatophyta</taxon>
        <taxon>Magnoliopsida</taxon>
        <taxon>eudicotyledons</taxon>
        <taxon>Gunneridae</taxon>
        <taxon>Pentapetalae</taxon>
        <taxon>rosids</taxon>
        <taxon>malvids</taxon>
        <taxon>Myrtales</taxon>
        <taxon>Lythraceae</taxon>
        <taxon>Trapa</taxon>
    </lineage>
</organism>
<proteinExistence type="predicted"/>
<name>A0AAN7LGH2_TRANT</name>
<evidence type="ECO:0000313" key="3">
    <source>
        <dbReference type="Proteomes" id="UP001346149"/>
    </source>
</evidence>
<dbReference type="PANTHER" id="PTHR33306:SF24">
    <property type="entry name" value="TRANSMEMBRANE PROTEIN"/>
    <property type="match status" value="1"/>
</dbReference>
<reference evidence="2 3" key="1">
    <citation type="journal article" date="2023" name="Hortic Res">
        <title>Pangenome of water caltrop reveals structural variations and asymmetric subgenome divergence after allopolyploidization.</title>
        <authorList>
            <person name="Zhang X."/>
            <person name="Chen Y."/>
            <person name="Wang L."/>
            <person name="Yuan Y."/>
            <person name="Fang M."/>
            <person name="Shi L."/>
            <person name="Lu R."/>
            <person name="Comes H.P."/>
            <person name="Ma Y."/>
            <person name="Chen Y."/>
            <person name="Huang G."/>
            <person name="Zhou Y."/>
            <person name="Zheng Z."/>
            <person name="Qiu Y."/>
        </authorList>
    </citation>
    <scope>NUCLEOTIDE SEQUENCE [LARGE SCALE GENOMIC DNA]</scope>
    <source>
        <strain evidence="2">F231</strain>
    </source>
</reference>
<evidence type="ECO:0000313" key="2">
    <source>
        <dbReference type="EMBL" id="KAK4784950.1"/>
    </source>
</evidence>
<comment type="caution">
    <text evidence="2">The sequence shown here is derived from an EMBL/GenBank/DDBJ whole genome shotgun (WGS) entry which is preliminary data.</text>
</comment>
<keyword evidence="1" id="KW-1133">Transmembrane helix</keyword>
<dbReference type="Proteomes" id="UP001346149">
    <property type="component" value="Unassembled WGS sequence"/>
</dbReference>
<dbReference type="AlphaFoldDB" id="A0AAN7LGH2"/>
<keyword evidence="3" id="KW-1185">Reference proteome</keyword>
<keyword evidence="1" id="KW-0812">Transmembrane</keyword>
<feature type="transmembrane region" description="Helical" evidence="1">
    <location>
        <begin position="111"/>
        <end position="133"/>
    </location>
</feature>
<gene>
    <name evidence="2" type="ORF">SAY86_001639</name>
</gene>
<dbReference type="PANTHER" id="PTHR33306">
    <property type="entry name" value="EXPRESSED PROTEIN-RELATED-RELATED"/>
    <property type="match status" value="1"/>
</dbReference>
<sequence length="148" mass="17596">MFMVILQNWSHISPQMARNRYNDYSYLDYLSNYLSDFPFHLCLFLFVLFLVLCLSWYVNYEYMYEDVTSQVKLFLMLCPLFLLLLLHFLSADTPRRVPLFVPLLADQKESIHRVGGSPFGIALLLAFILFLVAHQSSFHQRWFPLITR</sequence>
<keyword evidence="1" id="KW-0472">Membrane</keyword>
<evidence type="ECO:0000256" key="1">
    <source>
        <dbReference type="SAM" id="Phobius"/>
    </source>
</evidence>
<protein>
    <submittedName>
        <fullName evidence="2">Uncharacterized protein</fullName>
    </submittedName>
</protein>
<dbReference type="EMBL" id="JAXQNO010000013">
    <property type="protein sequence ID" value="KAK4784950.1"/>
    <property type="molecule type" value="Genomic_DNA"/>
</dbReference>
<accession>A0AAN7LGH2</accession>
<feature type="transmembrane region" description="Helical" evidence="1">
    <location>
        <begin position="71"/>
        <end position="91"/>
    </location>
</feature>